<proteinExistence type="predicted"/>
<sequence>MYKAKSKALKLKKIQKGQLIEHAGRFCETIGNFLQLMYPPIQANVRNIPRRVKATGATYRIVII</sequence>
<organism evidence="1 2">
    <name type="scientific">Bacteroides clarus YIT 12056</name>
    <dbReference type="NCBI Taxonomy" id="762984"/>
    <lineage>
        <taxon>Bacteria</taxon>
        <taxon>Pseudomonadati</taxon>
        <taxon>Bacteroidota</taxon>
        <taxon>Bacteroidia</taxon>
        <taxon>Bacteroidales</taxon>
        <taxon>Bacteroidaceae</taxon>
        <taxon>Bacteroides</taxon>
    </lineage>
</organism>
<keyword evidence="2" id="KW-1185">Reference proteome</keyword>
<protein>
    <submittedName>
        <fullName evidence="1">Uncharacterized protein</fullName>
    </submittedName>
</protein>
<evidence type="ECO:0000313" key="2">
    <source>
        <dbReference type="Proteomes" id="UP000010321"/>
    </source>
</evidence>
<dbReference type="Proteomes" id="UP000010321">
    <property type="component" value="Unassembled WGS sequence"/>
</dbReference>
<gene>
    <name evidence="1" type="ORF">HMPREF9445_01958</name>
</gene>
<reference evidence="1 2" key="1">
    <citation type="submission" date="2011-02" db="EMBL/GenBank/DDBJ databases">
        <authorList>
            <person name="Weinstock G."/>
            <person name="Sodergren E."/>
            <person name="Clifton S."/>
            <person name="Fulton L."/>
            <person name="Fulton B."/>
            <person name="Courtney L."/>
            <person name="Fronick C."/>
            <person name="Harrison M."/>
            <person name="Strong C."/>
            <person name="Farmer C."/>
            <person name="Delahaunty K."/>
            <person name="Markovic C."/>
            <person name="Hall O."/>
            <person name="Minx P."/>
            <person name="Tomlinson C."/>
            <person name="Mitreva M."/>
            <person name="Hou S."/>
            <person name="Chen J."/>
            <person name="Wollam A."/>
            <person name="Pepin K.H."/>
            <person name="Johnson M."/>
            <person name="Bhonagiri V."/>
            <person name="Zhang X."/>
            <person name="Suruliraj S."/>
            <person name="Warren W."/>
            <person name="Chinwalla A."/>
            <person name="Mardis E.R."/>
            <person name="Wilson R.K."/>
        </authorList>
    </citation>
    <scope>NUCLEOTIDE SEQUENCE [LARGE SCALE GENOMIC DNA]</scope>
    <source>
        <strain evidence="1 2">YIT 12056</strain>
    </source>
</reference>
<name>A0ABN0CNA0_9BACE</name>
<dbReference type="EMBL" id="AFBM01000022">
    <property type="protein sequence ID" value="EGF51466.1"/>
    <property type="molecule type" value="Genomic_DNA"/>
</dbReference>
<evidence type="ECO:0000313" key="1">
    <source>
        <dbReference type="EMBL" id="EGF51466.1"/>
    </source>
</evidence>
<accession>A0ABN0CNA0</accession>
<comment type="caution">
    <text evidence="1">The sequence shown here is derived from an EMBL/GenBank/DDBJ whole genome shotgun (WGS) entry which is preliminary data.</text>
</comment>